<dbReference type="STRING" id="4999.A0A1Y1UFX7"/>
<sequence length="90" mass="9961">MTLSSRTSSMRLASTIPGPLAASASAAQNQASKQDAGSDLDTGMLRLRAIKLYKELHRLGRDYPDPEYHFNRRLRRAFESKSTLGASYNS</sequence>
<dbReference type="RefSeq" id="XP_021870515.1">
    <property type="nucleotide sequence ID" value="XM_022018367.1"/>
</dbReference>
<evidence type="ECO:0000313" key="1">
    <source>
        <dbReference type="EMBL" id="ORX36414.1"/>
    </source>
</evidence>
<dbReference type="OrthoDB" id="10258445at2759"/>
<dbReference type="Proteomes" id="UP000193218">
    <property type="component" value="Unassembled WGS sequence"/>
</dbReference>
<dbReference type="EMBL" id="NBSH01000008">
    <property type="protein sequence ID" value="ORX36414.1"/>
    <property type="molecule type" value="Genomic_DNA"/>
</dbReference>
<protein>
    <submittedName>
        <fullName evidence="1">Uncharacterized protein</fullName>
    </submittedName>
</protein>
<reference evidence="1 2" key="1">
    <citation type="submission" date="2017-03" db="EMBL/GenBank/DDBJ databases">
        <title>Widespread Adenine N6-methylation of Active Genes in Fungi.</title>
        <authorList>
            <consortium name="DOE Joint Genome Institute"/>
            <person name="Mondo S.J."/>
            <person name="Dannebaum R.O."/>
            <person name="Kuo R.C."/>
            <person name="Louie K.B."/>
            <person name="Bewick A.J."/>
            <person name="Labutti K."/>
            <person name="Haridas S."/>
            <person name="Kuo A."/>
            <person name="Salamov A."/>
            <person name="Ahrendt S.R."/>
            <person name="Lau R."/>
            <person name="Bowen B.P."/>
            <person name="Lipzen A."/>
            <person name="Sullivan W."/>
            <person name="Andreopoulos W.B."/>
            <person name="Clum A."/>
            <person name="Lindquist E."/>
            <person name="Daum C."/>
            <person name="Northen T.R."/>
            <person name="Ramamoorthy G."/>
            <person name="Schmitz R.J."/>
            <person name="Gryganskyi A."/>
            <person name="Culley D."/>
            <person name="Magnuson J."/>
            <person name="James T.Y."/>
            <person name="O'Malley M.A."/>
            <person name="Stajich J.E."/>
            <person name="Spatafora J.W."/>
            <person name="Visel A."/>
            <person name="Grigoriev I.V."/>
        </authorList>
    </citation>
    <scope>NUCLEOTIDE SEQUENCE [LARGE SCALE GENOMIC DNA]</scope>
    <source>
        <strain evidence="1 2">NRRL Y-17943</strain>
    </source>
</reference>
<gene>
    <name evidence="1" type="ORF">BD324DRAFT_651654</name>
</gene>
<accession>A0A1Y1UFX7</accession>
<proteinExistence type="predicted"/>
<dbReference type="AlphaFoldDB" id="A0A1Y1UFX7"/>
<dbReference type="GeneID" id="33560176"/>
<organism evidence="1 2">
    <name type="scientific">Kockovaella imperatae</name>
    <dbReference type="NCBI Taxonomy" id="4999"/>
    <lineage>
        <taxon>Eukaryota</taxon>
        <taxon>Fungi</taxon>
        <taxon>Dikarya</taxon>
        <taxon>Basidiomycota</taxon>
        <taxon>Agaricomycotina</taxon>
        <taxon>Tremellomycetes</taxon>
        <taxon>Tremellales</taxon>
        <taxon>Cuniculitremaceae</taxon>
        <taxon>Kockovaella</taxon>
    </lineage>
</organism>
<name>A0A1Y1UFX7_9TREE</name>
<comment type="caution">
    <text evidence="1">The sequence shown here is derived from an EMBL/GenBank/DDBJ whole genome shotgun (WGS) entry which is preliminary data.</text>
</comment>
<dbReference type="InParanoid" id="A0A1Y1UFX7"/>
<keyword evidence="2" id="KW-1185">Reference proteome</keyword>
<evidence type="ECO:0000313" key="2">
    <source>
        <dbReference type="Proteomes" id="UP000193218"/>
    </source>
</evidence>